<dbReference type="SUPFAM" id="SSF48498">
    <property type="entry name" value="Tetracyclin repressor-like, C-terminal domain"/>
    <property type="match status" value="1"/>
</dbReference>
<evidence type="ECO:0000256" key="4">
    <source>
        <dbReference type="PROSITE-ProRule" id="PRU00335"/>
    </source>
</evidence>
<name>A0ABT5D3J2_9BACT</name>
<feature type="DNA-binding region" description="H-T-H motif" evidence="4">
    <location>
        <begin position="32"/>
        <end position="51"/>
    </location>
</feature>
<keyword evidence="1" id="KW-0805">Transcription regulation</keyword>
<dbReference type="Proteomes" id="UP001221838">
    <property type="component" value="Unassembled WGS sequence"/>
</dbReference>
<proteinExistence type="predicted"/>
<evidence type="ECO:0000259" key="5">
    <source>
        <dbReference type="PROSITE" id="PS50977"/>
    </source>
</evidence>
<evidence type="ECO:0000313" key="6">
    <source>
        <dbReference type="EMBL" id="MDC0708235.1"/>
    </source>
</evidence>
<gene>
    <name evidence="6" type="ORF">POL68_07110</name>
</gene>
<dbReference type="InterPro" id="IPR009057">
    <property type="entry name" value="Homeodomain-like_sf"/>
</dbReference>
<sequence>MKLTKKQAASNRKAIVEAAAQMFRKRGVDGVGLNDLMKNAGFTRGGFYNHFESKEALVGEAFALSFDEALRTLAQTLSAAPPGEGEAFLAALTGYLSAPHRDAADGGCPTAAFVIDAARQGEEVQRAYAAGIERYLSLFETQMGAKKGASSKQDGARPRARAIEMLSGMMGALVLSRAVARVAPGLSEEILATGRSRLVRNNAP</sequence>
<feature type="domain" description="HTH tetR-type" evidence="5">
    <location>
        <begin position="9"/>
        <end position="69"/>
    </location>
</feature>
<keyword evidence="7" id="KW-1185">Reference proteome</keyword>
<evidence type="ECO:0000313" key="7">
    <source>
        <dbReference type="Proteomes" id="UP001221838"/>
    </source>
</evidence>
<dbReference type="Gene3D" id="1.10.10.60">
    <property type="entry name" value="Homeodomain-like"/>
    <property type="match status" value="1"/>
</dbReference>
<dbReference type="InterPro" id="IPR036271">
    <property type="entry name" value="Tet_transcr_reg_TetR-rel_C_sf"/>
</dbReference>
<dbReference type="Pfam" id="PF00440">
    <property type="entry name" value="TetR_N"/>
    <property type="match status" value="1"/>
</dbReference>
<dbReference type="Gene3D" id="1.10.357.10">
    <property type="entry name" value="Tetracycline Repressor, domain 2"/>
    <property type="match status" value="1"/>
</dbReference>
<dbReference type="RefSeq" id="WP_272135869.1">
    <property type="nucleotide sequence ID" value="NZ_JAQNDM010000002.1"/>
</dbReference>
<accession>A0ABT5D3J2</accession>
<dbReference type="EMBL" id="JAQNDM010000002">
    <property type="protein sequence ID" value="MDC0708235.1"/>
    <property type="molecule type" value="Genomic_DNA"/>
</dbReference>
<keyword evidence="2 4" id="KW-0238">DNA-binding</keyword>
<dbReference type="PANTHER" id="PTHR47506:SF7">
    <property type="entry name" value="TRANSCRIPTIONAL REGULATORY PROTEIN"/>
    <property type="match status" value="1"/>
</dbReference>
<keyword evidence="3" id="KW-0804">Transcription</keyword>
<dbReference type="PRINTS" id="PR00455">
    <property type="entry name" value="HTHTETR"/>
</dbReference>
<dbReference type="PROSITE" id="PS50977">
    <property type="entry name" value="HTH_TETR_2"/>
    <property type="match status" value="1"/>
</dbReference>
<evidence type="ECO:0000256" key="3">
    <source>
        <dbReference type="ARBA" id="ARBA00023163"/>
    </source>
</evidence>
<dbReference type="SUPFAM" id="SSF46689">
    <property type="entry name" value="Homeodomain-like"/>
    <property type="match status" value="1"/>
</dbReference>
<evidence type="ECO:0000256" key="2">
    <source>
        <dbReference type="ARBA" id="ARBA00023125"/>
    </source>
</evidence>
<dbReference type="PANTHER" id="PTHR47506">
    <property type="entry name" value="TRANSCRIPTIONAL REGULATORY PROTEIN"/>
    <property type="match status" value="1"/>
</dbReference>
<organism evidence="6 7">
    <name type="scientific">Stigmatella ashevillensis</name>
    <dbReference type="NCBI Taxonomy" id="2995309"/>
    <lineage>
        <taxon>Bacteria</taxon>
        <taxon>Pseudomonadati</taxon>
        <taxon>Myxococcota</taxon>
        <taxon>Myxococcia</taxon>
        <taxon>Myxococcales</taxon>
        <taxon>Cystobacterineae</taxon>
        <taxon>Archangiaceae</taxon>
        <taxon>Stigmatella</taxon>
    </lineage>
</organism>
<evidence type="ECO:0000256" key="1">
    <source>
        <dbReference type="ARBA" id="ARBA00023015"/>
    </source>
</evidence>
<reference evidence="6 7" key="1">
    <citation type="submission" date="2022-11" db="EMBL/GenBank/DDBJ databases">
        <title>Minimal conservation of predation-associated metabolite biosynthetic gene clusters underscores biosynthetic potential of Myxococcota including descriptions for ten novel species: Archangium lansinium sp. nov., Myxococcus landrumus sp. nov., Nannocystis bai.</title>
        <authorList>
            <person name="Ahearne A."/>
            <person name="Stevens C."/>
            <person name="Dowd S."/>
        </authorList>
    </citation>
    <scope>NUCLEOTIDE SEQUENCE [LARGE SCALE GENOMIC DNA]</scope>
    <source>
        <strain evidence="6 7">NCWAL01</strain>
    </source>
</reference>
<dbReference type="InterPro" id="IPR001647">
    <property type="entry name" value="HTH_TetR"/>
</dbReference>
<comment type="caution">
    <text evidence="6">The sequence shown here is derived from an EMBL/GenBank/DDBJ whole genome shotgun (WGS) entry which is preliminary data.</text>
</comment>
<protein>
    <submittedName>
        <fullName evidence="6">TetR/AcrR family transcriptional regulator</fullName>
    </submittedName>
</protein>